<evidence type="ECO:0000256" key="4">
    <source>
        <dbReference type="ARBA" id="ARBA00023239"/>
    </source>
</evidence>
<dbReference type="GO" id="GO:0006567">
    <property type="term" value="P:L-threonine catabolic process"/>
    <property type="evidence" value="ECO:0007669"/>
    <property type="project" value="TreeGrafter"/>
</dbReference>
<dbReference type="RefSeq" id="WP_406694674.1">
    <property type="nucleotide sequence ID" value="NZ_CP155447.1"/>
</dbReference>
<dbReference type="SUPFAM" id="SSF53686">
    <property type="entry name" value="Tryptophan synthase beta subunit-like PLP-dependent enzymes"/>
    <property type="match status" value="1"/>
</dbReference>
<dbReference type="GO" id="GO:0006565">
    <property type="term" value="P:L-serine catabolic process"/>
    <property type="evidence" value="ECO:0007669"/>
    <property type="project" value="TreeGrafter"/>
</dbReference>
<comment type="similarity">
    <text evidence="2">Belongs to the serine/threonine dehydratase family.</text>
</comment>
<dbReference type="InterPro" id="IPR001926">
    <property type="entry name" value="TrpB-like_PALP"/>
</dbReference>
<accession>A0AAU7C9X4</accession>
<evidence type="ECO:0000256" key="2">
    <source>
        <dbReference type="ARBA" id="ARBA00010869"/>
    </source>
</evidence>
<dbReference type="EMBL" id="CP155447">
    <property type="protein sequence ID" value="XBH01930.1"/>
    <property type="molecule type" value="Genomic_DNA"/>
</dbReference>
<dbReference type="GO" id="GO:0003941">
    <property type="term" value="F:L-serine ammonia-lyase activity"/>
    <property type="evidence" value="ECO:0007669"/>
    <property type="project" value="TreeGrafter"/>
</dbReference>
<dbReference type="InterPro" id="IPR050147">
    <property type="entry name" value="Ser/Thr_Dehydratase"/>
</dbReference>
<keyword evidence="4" id="KW-0456">Lyase</keyword>
<reference evidence="6" key="1">
    <citation type="submission" date="2024-05" db="EMBL/GenBank/DDBJ databases">
        <title>Planctomycetes of the genus Singulisphaera possess chitinolytic capabilities.</title>
        <authorList>
            <person name="Ivanova A."/>
        </authorList>
    </citation>
    <scope>NUCLEOTIDE SEQUENCE</scope>
    <source>
        <strain evidence="6">Ch08T</strain>
    </source>
</reference>
<evidence type="ECO:0000256" key="1">
    <source>
        <dbReference type="ARBA" id="ARBA00001933"/>
    </source>
</evidence>
<dbReference type="FunFam" id="3.40.50.1100:FF:000005">
    <property type="entry name" value="Threonine dehydratase catabolic"/>
    <property type="match status" value="1"/>
</dbReference>
<sequence>MNWSPPTLADVLRAKASIAPYLRPTPTLERPSLDAALGCRAYLKCENLNPTGAFKVRGGINLLSSLDDEQKARGVLAASTGNHAQSVAYAARLFGIRAMIYMPEEANPMKVAATRAFGAEVVLHGRDFDEARRAAEARARQEGMRYVHSADEPLLIAGVGTYTLELFEVAPDLDVLFVPVGGGSGVLGAAVVARAVNPKTKVIGVQAEGAPAVYLSWKAGHRVSTDEVSTFAEGLATREPFDLPLQLLPKLVDEIMLVSDAELEAAIRLLLETTSQVAEGAGAAAVAGAYQRRDELEGKSVGLILSGGNLGMTTLKRILEV</sequence>
<name>A0AAU7C9X4_9BACT</name>
<dbReference type="GO" id="GO:0009097">
    <property type="term" value="P:isoleucine biosynthetic process"/>
    <property type="evidence" value="ECO:0007669"/>
    <property type="project" value="TreeGrafter"/>
</dbReference>
<feature type="domain" description="Tryptophan synthase beta chain-like PALP" evidence="5">
    <location>
        <begin position="19"/>
        <end position="307"/>
    </location>
</feature>
<dbReference type="InterPro" id="IPR036052">
    <property type="entry name" value="TrpB-like_PALP_sf"/>
</dbReference>
<organism evidence="6">
    <name type="scientific">Singulisphaera sp. Ch08</name>
    <dbReference type="NCBI Taxonomy" id="3120278"/>
    <lineage>
        <taxon>Bacteria</taxon>
        <taxon>Pseudomonadati</taxon>
        <taxon>Planctomycetota</taxon>
        <taxon>Planctomycetia</taxon>
        <taxon>Isosphaerales</taxon>
        <taxon>Isosphaeraceae</taxon>
        <taxon>Singulisphaera</taxon>
    </lineage>
</organism>
<dbReference type="PANTHER" id="PTHR48078:SF7">
    <property type="entry name" value="BLL6502 PROTEIN"/>
    <property type="match status" value="1"/>
</dbReference>
<evidence type="ECO:0000256" key="3">
    <source>
        <dbReference type="ARBA" id="ARBA00022898"/>
    </source>
</evidence>
<evidence type="ECO:0000313" key="6">
    <source>
        <dbReference type="EMBL" id="XBH01930.1"/>
    </source>
</evidence>
<gene>
    <name evidence="6" type="ORF">V5E97_26820</name>
</gene>
<dbReference type="AlphaFoldDB" id="A0AAU7C9X4"/>
<dbReference type="PANTHER" id="PTHR48078">
    <property type="entry name" value="THREONINE DEHYDRATASE, MITOCHONDRIAL-RELATED"/>
    <property type="match status" value="1"/>
</dbReference>
<dbReference type="GO" id="GO:0004794">
    <property type="term" value="F:threonine deaminase activity"/>
    <property type="evidence" value="ECO:0007669"/>
    <property type="project" value="TreeGrafter"/>
</dbReference>
<dbReference type="Gene3D" id="3.40.50.1100">
    <property type="match status" value="2"/>
</dbReference>
<dbReference type="CDD" id="cd01562">
    <property type="entry name" value="Thr-dehyd"/>
    <property type="match status" value="1"/>
</dbReference>
<proteinExistence type="inferred from homology"/>
<keyword evidence="3" id="KW-0663">Pyridoxal phosphate</keyword>
<evidence type="ECO:0000259" key="5">
    <source>
        <dbReference type="Pfam" id="PF00291"/>
    </source>
</evidence>
<comment type="cofactor">
    <cofactor evidence="1">
        <name>pyridoxal 5'-phosphate</name>
        <dbReference type="ChEBI" id="CHEBI:597326"/>
    </cofactor>
</comment>
<dbReference type="Pfam" id="PF00291">
    <property type="entry name" value="PALP"/>
    <property type="match status" value="1"/>
</dbReference>
<protein>
    <submittedName>
        <fullName evidence="6">Threonine/serine dehydratase</fullName>
    </submittedName>
</protein>